<evidence type="ECO:0000313" key="2">
    <source>
        <dbReference type="EMBL" id="KAJ3183374.1"/>
    </source>
</evidence>
<dbReference type="GO" id="GO:0006412">
    <property type="term" value="P:translation"/>
    <property type="evidence" value="ECO:0007669"/>
    <property type="project" value="InterPro"/>
</dbReference>
<evidence type="ECO:0000313" key="3">
    <source>
        <dbReference type="Proteomes" id="UP001212152"/>
    </source>
</evidence>
<dbReference type="Proteomes" id="UP001212152">
    <property type="component" value="Unassembled WGS sequence"/>
</dbReference>
<evidence type="ECO:0008006" key="4">
    <source>
        <dbReference type="Google" id="ProtNLM"/>
    </source>
</evidence>
<gene>
    <name evidence="2" type="ORF">HDU87_006693</name>
</gene>
<dbReference type="Pfam" id="PF01250">
    <property type="entry name" value="Ribosomal_S6"/>
    <property type="match status" value="1"/>
</dbReference>
<dbReference type="InterPro" id="IPR000529">
    <property type="entry name" value="Ribosomal_bS6"/>
</dbReference>
<dbReference type="InterPro" id="IPR035980">
    <property type="entry name" value="Ribosomal_bS6_sf"/>
</dbReference>
<dbReference type="GO" id="GO:0003735">
    <property type="term" value="F:structural constituent of ribosome"/>
    <property type="evidence" value="ECO:0007669"/>
    <property type="project" value="InterPro"/>
</dbReference>
<comment type="similarity">
    <text evidence="1">Belongs to the bacterial ribosomal protein bS6 family.</text>
</comment>
<dbReference type="AlphaFoldDB" id="A0AAD5TSK0"/>
<dbReference type="EMBL" id="JADGJQ010000006">
    <property type="protein sequence ID" value="KAJ3183374.1"/>
    <property type="molecule type" value="Genomic_DNA"/>
</dbReference>
<dbReference type="Gene3D" id="3.30.70.60">
    <property type="match status" value="1"/>
</dbReference>
<organism evidence="2 3">
    <name type="scientific">Geranomyces variabilis</name>
    <dbReference type="NCBI Taxonomy" id="109894"/>
    <lineage>
        <taxon>Eukaryota</taxon>
        <taxon>Fungi</taxon>
        <taxon>Fungi incertae sedis</taxon>
        <taxon>Chytridiomycota</taxon>
        <taxon>Chytridiomycota incertae sedis</taxon>
        <taxon>Chytridiomycetes</taxon>
        <taxon>Spizellomycetales</taxon>
        <taxon>Powellomycetaceae</taxon>
        <taxon>Geranomyces</taxon>
    </lineage>
</organism>
<accession>A0AAD5TSK0</accession>
<proteinExistence type="inferred from homology"/>
<keyword evidence="3" id="KW-1185">Reference proteome</keyword>
<dbReference type="GO" id="GO:0070181">
    <property type="term" value="F:small ribosomal subunit rRNA binding"/>
    <property type="evidence" value="ECO:0007669"/>
    <property type="project" value="TreeGrafter"/>
</dbReference>
<name>A0AAD5TSK0_9FUNG</name>
<sequence length="154" mass="17163">MPLYELVCIARAAAGRSALHARKPAAGVATGLSSFLDRSASSAQQSPPTPELAPLDQTRALIKESAIQVLDSRGVVKGFELLHTNQPLPYRMKRHQEIFDSGDYWCMQFFSSPETRKKLSKSLDFDERVIRHTIMKVGESMSEITGYTPPERLV</sequence>
<protein>
    <recommendedName>
        <fullName evidence="4">Mitochondrial ribosomal protein S6</fullName>
    </recommendedName>
</protein>
<dbReference type="PANTHER" id="PTHR21011">
    <property type="entry name" value="MITOCHONDRIAL 28S RIBOSOMAL PROTEIN S6"/>
    <property type="match status" value="1"/>
</dbReference>
<dbReference type="CDD" id="cd15465">
    <property type="entry name" value="bS6_mito"/>
    <property type="match status" value="1"/>
</dbReference>
<evidence type="ECO:0000256" key="1">
    <source>
        <dbReference type="ARBA" id="ARBA00009512"/>
    </source>
</evidence>
<dbReference type="PANTHER" id="PTHR21011:SF1">
    <property type="entry name" value="SMALL RIBOSOMAL SUBUNIT PROTEIN BS6M"/>
    <property type="match status" value="1"/>
</dbReference>
<reference evidence="2" key="1">
    <citation type="submission" date="2020-05" db="EMBL/GenBank/DDBJ databases">
        <title>Phylogenomic resolution of chytrid fungi.</title>
        <authorList>
            <person name="Stajich J.E."/>
            <person name="Amses K."/>
            <person name="Simmons R."/>
            <person name="Seto K."/>
            <person name="Myers J."/>
            <person name="Bonds A."/>
            <person name="Quandt C.A."/>
            <person name="Barry K."/>
            <person name="Liu P."/>
            <person name="Grigoriev I."/>
            <person name="Longcore J.E."/>
            <person name="James T.Y."/>
        </authorList>
    </citation>
    <scope>NUCLEOTIDE SEQUENCE</scope>
    <source>
        <strain evidence="2">JEL0379</strain>
    </source>
</reference>
<dbReference type="SUPFAM" id="SSF54995">
    <property type="entry name" value="Ribosomal protein S6"/>
    <property type="match status" value="1"/>
</dbReference>
<comment type="caution">
    <text evidence="2">The sequence shown here is derived from an EMBL/GenBank/DDBJ whole genome shotgun (WGS) entry which is preliminary data.</text>
</comment>
<dbReference type="GO" id="GO:0005763">
    <property type="term" value="C:mitochondrial small ribosomal subunit"/>
    <property type="evidence" value="ECO:0007669"/>
    <property type="project" value="TreeGrafter"/>
</dbReference>
<dbReference type="InterPro" id="IPR014717">
    <property type="entry name" value="Transl_elong_EF1B/ribsomal_bS6"/>
</dbReference>